<evidence type="ECO:0000313" key="7">
    <source>
        <dbReference type="Proteomes" id="UP001333710"/>
    </source>
</evidence>
<dbReference type="EMBL" id="AP027272">
    <property type="protein sequence ID" value="BDX08083.1"/>
    <property type="molecule type" value="Genomic_DNA"/>
</dbReference>
<proteinExistence type="predicted"/>
<dbReference type="Pfam" id="PF00270">
    <property type="entry name" value="DEAD"/>
    <property type="match status" value="1"/>
</dbReference>
<dbReference type="GO" id="GO:0036297">
    <property type="term" value="P:interstrand cross-link repair"/>
    <property type="evidence" value="ECO:0007669"/>
    <property type="project" value="TreeGrafter"/>
</dbReference>
<feature type="domain" description="Helicase C-terminal" evidence="5">
    <location>
        <begin position="1029"/>
        <end position="1184"/>
    </location>
</feature>
<dbReference type="InterPro" id="IPR014001">
    <property type="entry name" value="Helicase_ATP-bd"/>
</dbReference>
<dbReference type="PANTHER" id="PTHR47957:SF3">
    <property type="entry name" value="ATP-DEPENDENT HELICASE HRQ1"/>
    <property type="match status" value="1"/>
</dbReference>
<name>A0AA48HY96_9ALTE</name>
<dbReference type="GO" id="GO:0043138">
    <property type="term" value="F:3'-5' DNA helicase activity"/>
    <property type="evidence" value="ECO:0007669"/>
    <property type="project" value="TreeGrafter"/>
</dbReference>
<evidence type="ECO:0000313" key="6">
    <source>
        <dbReference type="EMBL" id="BDX08083.1"/>
    </source>
</evidence>
<dbReference type="GO" id="GO:0005524">
    <property type="term" value="F:ATP binding"/>
    <property type="evidence" value="ECO:0007669"/>
    <property type="project" value="UniProtKB-KW"/>
</dbReference>
<dbReference type="SUPFAM" id="SSF52540">
    <property type="entry name" value="P-loop containing nucleoside triphosphate hydrolases"/>
    <property type="match status" value="2"/>
</dbReference>
<dbReference type="PROSITE" id="PS51192">
    <property type="entry name" value="HELICASE_ATP_BIND_1"/>
    <property type="match status" value="1"/>
</dbReference>
<dbReference type="InterPro" id="IPR027417">
    <property type="entry name" value="P-loop_NTPase"/>
</dbReference>
<evidence type="ECO:0000256" key="3">
    <source>
        <dbReference type="SAM" id="MobiDB-lite"/>
    </source>
</evidence>
<evidence type="ECO:0000259" key="5">
    <source>
        <dbReference type="PROSITE" id="PS51194"/>
    </source>
</evidence>
<evidence type="ECO:0000259" key="4">
    <source>
        <dbReference type="PROSITE" id="PS51192"/>
    </source>
</evidence>
<dbReference type="Pfam" id="PF00271">
    <property type="entry name" value="Helicase_C"/>
    <property type="match status" value="1"/>
</dbReference>
<dbReference type="InterPro" id="IPR018973">
    <property type="entry name" value="MZB"/>
</dbReference>
<dbReference type="GO" id="GO:0003676">
    <property type="term" value="F:nucleic acid binding"/>
    <property type="evidence" value="ECO:0007669"/>
    <property type="project" value="InterPro"/>
</dbReference>
<keyword evidence="2" id="KW-0067">ATP-binding</keyword>
<dbReference type="Pfam" id="PF09369">
    <property type="entry name" value="MZB"/>
    <property type="match status" value="1"/>
</dbReference>
<keyword evidence="7" id="KW-1185">Reference proteome</keyword>
<dbReference type="SMART" id="SM00490">
    <property type="entry name" value="HELICc"/>
    <property type="match status" value="1"/>
</dbReference>
<keyword evidence="6" id="KW-0378">Hydrolase</keyword>
<dbReference type="SMART" id="SM00487">
    <property type="entry name" value="DEXDc"/>
    <property type="match status" value="1"/>
</dbReference>
<evidence type="ECO:0000256" key="1">
    <source>
        <dbReference type="ARBA" id="ARBA00022741"/>
    </source>
</evidence>
<dbReference type="GO" id="GO:0006289">
    <property type="term" value="P:nucleotide-excision repair"/>
    <property type="evidence" value="ECO:0007669"/>
    <property type="project" value="TreeGrafter"/>
</dbReference>
<reference evidence="6" key="1">
    <citation type="submission" date="2023-01" db="EMBL/GenBank/DDBJ databases">
        <title>Complete genome sequence of Planctobacterium marinum strain Dej080120_11.</title>
        <authorList>
            <person name="Ueki S."/>
            <person name="Maruyama F."/>
        </authorList>
    </citation>
    <scope>NUCLEOTIDE SEQUENCE</scope>
    <source>
        <strain evidence="6">Dej080120_11</strain>
    </source>
</reference>
<keyword evidence="6" id="KW-0347">Helicase</keyword>
<organism evidence="6 7">
    <name type="scientific">Planctobacterium marinum</name>
    <dbReference type="NCBI Taxonomy" id="1631968"/>
    <lineage>
        <taxon>Bacteria</taxon>
        <taxon>Pseudomonadati</taxon>
        <taxon>Pseudomonadota</taxon>
        <taxon>Gammaproteobacteria</taxon>
        <taxon>Alteromonadales</taxon>
        <taxon>Alteromonadaceae</taxon>
        <taxon>Planctobacterium</taxon>
    </lineage>
</organism>
<keyword evidence="1" id="KW-0547">Nucleotide-binding</keyword>
<gene>
    <name evidence="6" type="ORF">MACH26_36040</name>
</gene>
<protein>
    <submittedName>
        <fullName evidence="6">DEAD/DEAH box helicase</fullName>
    </submittedName>
</protein>
<accession>A0AA48HY96</accession>
<dbReference type="PANTHER" id="PTHR47957">
    <property type="entry name" value="ATP-DEPENDENT HELICASE HRQ1"/>
    <property type="match status" value="1"/>
</dbReference>
<dbReference type="InterPro" id="IPR011545">
    <property type="entry name" value="DEAD/DEAH_box_helicase_dom"/>
</dbReference>
<dbReference type="InterPro" id="IPR001650">
    <property type="entry name" value="Helicase_C-like"/>
</dbReference>
<evidence type="ECO:0000256" key="2">
    <source>
        <dbReference type="ARBA" id="ARBA00022840"/>
    </source>
</evidence>
<feature type="domain" description="Helicase ATP-binding" evidence="4">
    <location>
        <begin position="108"/>
        <end position="298"/>
    </location>
</feature>
<dbReference type="Proteomes" id="UP001333710">
    <property type="component" value="Chromosome"/>
</dbReference>
<sequence>MKGFFSTLKQQANSRAKEATLSVLGINNPRLRNHLSAKMEGDEAFVHGPVFEQMFAWERDLTLSLQELVETGLLSKGVVDALDSKDNGRYRFNREWHPFKHQRKAWRDLLAEQAQSRIITSGTGSGKTECFMIPVLEDLYREAQGAQSRLTGVRALFLYPLNALINSQRERLNAWTKHFNGDIRFCLFNGKTPEYLESKERQQQQANPQEVMSREGLRDDPAQILVTNGTMLEYMLIRQADAPIIEQSKGKLRWIVLDEAHTYVGSQAAELALQLRRVMQAFEVEPENIRFVATSATIAGAEAENSLKRYLANLANISESQVEVIGGRRRVPQLRPSASQTLSLEQIEAIEPEGEAPDSKKEKRDAAVSQLRFNALVNNDIAMSLRRALTKQDAPPKTIEEIRQDLSEFNLTEAEIYRWLDICTNTRPSYNGQDEAFLKLRAHYFQRTLDGVWACIDKHCAYKERTPLDEHWPYGAVYSTHSVHCECGAPVLELAFCDECNEPHLLGAYDNHSSLQQWVNRQEDEFSLTEGEREIDADNPSDLSDISADSLTRTSQPVVFSHSENEEHGYQPVTFDKTGKMKFGDGEIELAVNEEAQQQCSGCGHKGRGQHGRALRRCLLGAPFYATNAVPTVLEYCPDFEQDDKTSSKEGPNSLPGRGRRLITFTDSRQGTAKISVSMQQEAERSHFRGVLIRELRKSLIEKMDLDPQLLDRVREYQSMSIDTLKICLPGIKTERPDDAEALEQYIEALEGGVLNKLQPKPMAWPDLISIVKSDNDIAQSMTLENRYLAPEVFERSDATKLSEMLLTREVARRPKFRNNIETQGLIKLVYTGIESIERVPEFWDAHKLTLQDWKDYLKVCMDFYVRENTFVAVNDEWSRWIGMHFYPKFLIDPESRDEDENRIKKWPLVRTGNARQQRVITLLAKAAGFDQIGTKQENILNTWLKAAWKALIDSRTISDVSNKRFQLRLNTVQFSLLTDAYICPITNKLLDTVFKGITPYIPWNKAAKDFQCNKVDLPSIWEFNTGTNVSTFIDEVREKVANDAKVRVLRELNLWTDINDRAVEGGFYYTNAEHSAQQSSENLERYEEWFKQGRKNVLNCSTTMEMGVDIGGISAVVMNNVPPHPANYLQRAGRAGRSSEARAIGYTICKSNPHDQFVFNHPKWPFVTAIPAPTVTFSSSKLVQRHVNAFLLGKFLREEIGTTQKEKLFLSLEWFYLKLESQKAIYERFIDWLSAKSTAMKNEFDVLVRGTSLSSCSEVKLCDDARDKVVALAKRWLDEYQYIQKELSSTDSELYKHKLEKDLRRLCREYLLRDLATRGFLPGYGFPTDVVNLSVYSLTDFLREKEHKRKKDFNESRDDNVSLSRGMPSRNLAVAIREFAPGTELVLDGRVHKSAGITLNWQNVHVEGAKDAQKFDIAWKCDSCGQTGYETELNKQGGLVCTNAKCGKPIKFKHQRNVIEPTGFVVDFYHPPSNNIAHTQFVPVQKPWVMGKSEHIPLPNPEVGYMVADSEGHVFHYCSGVNGTGYAICLGCGRAESMTLSEELPQSLTYDKPHRPPMPNRFQRNADDKPECDASGKILEGIHLGYNTTTDVFELILRNPESKACLHDKTIATTIAVALRKTLVDQLGISVSEVGYSTRPALIDGGANAEVVQLFDIVSGGAGFATSAKHVIKPLLESVFEVLTCNDDCEKYCHSCLLESDSRHDIDRLDRKLALIWLQENIQNHLSLPSEVNELLGRGCPVSYVASTLQEKLSEVVRSKPDTLRFFFSGQVADWDMATGRFKAKFHSLLSDEITVQVVVPNKKLDKEVNRFLAELGRIGVEVVAADVAHNVVYQVIKDNRCLTVANIDELTTLPGEHWLVSEQISVETVSYPQIEGQKVELEPPQKFGVQEIPALKELNGSLVGLGKRLIHFWSENESRFKEEISNSPLENVVYTDRYVQSPSSLLMLSELLSGLAMDQNLSIEVNTCFDVNHRSREGFAIHHDWIYQDDYETIFSGWLSHACSQDVQLNMVEKAQIPHRRTLALHFQSGKVITIVLDQGLGYWKLHLDRGLHNFDFRRSINEQEARLREAYGRAIVYNSADWQTWFTISFSE</sequence>
<feature type="region of interest" description="Disordered" evidence="3">
    <location>
        <begin position="1549"/>
        <end position="1571"/>
    </location>
</feature>
<dbReference type="KEGG" id="pmaw:MACH26_36040"/>
<dbReference type="PROSITE" id="PS51194">
    <property type="entry name" value="HELICASE_CTER"/>
    <property type="match status" value="1"/>
</dbReference>
<dbReference type="Gene3D" id="3.40.50.300">
    <property type="entry name" value="P-loop containing nucleotide triphosphate hydrolases"/>
    <property type="match status" value="2"/>
</dbReference>
<dbReference type="RefSeq" id="WP_338294166.1">
    <property type="nucleotide sequence ID" value="NZ_AP027272.1"/>
</dbReference>